<dbReference type="GO" id="GO:0045505">
    <property type="term" value="F:dynein intermediate chain binding"/>
    <property type="evidence" value="ECO:0007669"/>
    <property type="project" value="InterPro"/>
</dbReference>
<protein>
    <recommendedName>
        <fullName evidence="1">Dynein heavy chain tail domain-containing protein</fullName>
    </recommendedName>
</protein>
<dbReference type="GO" id="GO:0051959">
    <property type="term" value="F:dynein light intermediate chain binding"/>
    <property type="evidence" value="ECO:0007669"/>
    <property type="project" value="InterPro"/>
</dbReference>
<dbReference type="InterPro" id="IPR013594">
    <property type="entry name" value="Dynein_heavy_tail"/>
</dbReference>
<dbReference type="GO" id="GO:0005858">
    <property type="term" value="C:axonemal dynein complex"/>
    <property type="evidence" value="ECO:0007669"/>
    <property type="project" value="TreeGrafter"/>
</dbReference>
<keyword evidence="3" id="KW-1185">Reference proteome</keyword>
<gene>
    <name evidence="2" type="ORF">GDO81_027643</name>
</gene>
<dbReference type="PANTHER" id="PTHR46532">
    <property type="entry name" value="MALE FERTILITY FACTOR KL5"/>
    <property type="match status" value="1"/>
</dbReference>
<name>A0AAV6YFM3_ENGPU</name>
<dbReference type="GO" id="GO:0007018">
    <property type="term" value="P:microtubule-based movement"/>
    <property type="evidence" value="ECO:0007669"/>
    <property type="project" value="InterPro"/>
</dbReference>
<reference evidence="2" key="1">
    <citation type="thesis" date="2020" institute="ProQuest LLC" country="789 East Eisenhower Parkway, Ann Arbor, MI, USA">
        <title>Comparative Genomics and Chromosome Evolution.</title>
        <authorList>
            <person name="Mudd A.B."/>
        </authorList>
    </citation>
    <scope>NUCLEOTIDE SEQUENCE</scope>
    <source>
        <strain evidence="2">237g6f4</strain>
        <tissue evidence="2">Blood</tissue>
    </source>
</reference>
<comment type="caution">
    <text evidence="2">The sequence shown here is derived from an EMBL/GenBank/DDBJ whole genome shotgun (WGS) entry which is preliminary data.</text>
</comment>
<dbReference type="SUPFAM" id="SSF89028">
    <property type="entry name" value="Cobalamin adenosyltransferase-like"/>
    <property type="match status" value="1"/>
</dbReference>
<dbReference type="InterPro" id="IPR036451">
    <property type="entry name" value="CblAdoTrfase-like_sf"/>
</dbReference>
<dbReference type="InterPro" id="IPR026983">
    <property type="entry name" value="DHC"/>
</dbReference>
<evidence type="ECO:0000313" key="2">
    <source>
        <dbReference type="EMBL" id="KAG8535846.1"/>
    </source>
</evidence>
<evidence type="ECO:0000259" key="1">
    <source>
        <dbReference type="Pfam" id="PF08385"/>
    </source>
</evidence>
<dbReference type="Pfam" id="PF08385">
    <property type="entry name" value="DHC_N1"/>
    <property type="match status" value="1"/>
</dbReference>
<organism evidence="2 3">
    <name type="scientific">Engystomops pustulosus</name>
    <name type="common">Tungara frog</name>
    <name type="synonym">Physalaemus pustulosus</name>
    <dbReference type="NCBI Taxonomy" id="76066"/>
    <lineage>
        <taxon>Eukaryota</taxon>
        <taxon>Metazoa</taxon>
        <taxon>Chordata</taxon>
        <taxon>Craniata</taxon>
        <taxon>Vertebrata</taxon>
        <taxon>Euteleostomi</taxon>
        <taxon>Amphibia</taxon>
        <taxon>Batrachia</taxon>
        <taxon>Anura</taxon>
        <taxon>Neobatrachia</taxon>
        <taxon>Hyloidea</taxon>
        <taxon>Leptodactylidae</taxon>
        <taxon>Leiuperinae</taxon>
        <taxon>Engystomops</taxon>
    </lineage>
</organism>
<feature type="domain" description="Dynein heavy chain tail" evidence="1">
    <location>
        <begin position="1"/>
        <end position="108"/>
    </location>
</feature>
<dbReference type="Proteomes" id="UP000824782">
    <property type="component" value="Unassembled WGS sequence"/>
</dbReference>
<dbReference type="PANTHER" id="PTHR46532:SF11">
    <property type="entry name" value="DYNEIN AXONEMAL HEAVY CHAIN 12"/>
    <property type="match status" value="1"/>
</dbReference>
<accession>A0AAV6YFM3</accession>
<proteinExistence type="predicted"/>
<evidence type="ECO:0000313" key="3">
    <source>
        <dbReference type="Proteomes" id="UP000824782"/>
    </source>
</evidence>
<dbReference type="EMBL" id="WNYA01055962">
    <property type="protein sequence ID" value="KAG8535846.1"/>
    <property type="molecule type" value="Genomic_DNA"/>
</dbReference>
<feature type="non-terminal residue" evidence="2">
    <location>
        <position position="1"/>
    </location>
</feature>
<sequence length="121" mass="13750">RFRAAVKDLEVMMQNLITTAFETVRGVEQGVELLDIFHHLSAREAIKRTFDKKTVQVYELFKNELDLVNKELGKKVPTVAPHMCRYAGQAHWARALKRRIDRPMQVSAQQPGGANISACCL</sequence>
<dbReference type="AlphaFoldDB" id="A0AAV6YFM3"/>